<protein>
    <recommendedName>
        <fullName evidence="5">Protein kinase domain-containing protein</fullName>
    </recommendedName>
</protein>
<keyword evidence="2" id="KW-0547">Nucleotide-binding</keyword>
<evidence type="ECO:0000313" key="6">
    <source>
        <dbReference type="EMBL" id="RCG19633.1"/>
    </source>
</evidence>
<dbReference type="Gene3D" id="3.30.200.20">
    <property type="entry name" value="Phosphorylase Kinase, domain 1"/>
    <property type="match status" value="1"/>
</dbReference>
<organism evidence="6 7">
    <name type="scientific">Streptomyces diacarni</name>
    <dbReference type="NCBI Taxonomy" id="2800381"/>
    <lineage>
        <taxon>Bacteria</taxon>
        <taxon>Bacillati</taxon>
        <taxon>Actinomycetota</taxon>
        <taxon>Actinomycetes</taxon>
        <taxon>Kitasatosporales</taxon>
        <taxon>Streptomycetaceae</taxon>
        <taxon>Streptomyces</taxon>
    </lineage>
</organism>
<keyword evidence="4" id="KW-0067">ATP-binding</keyword>
<dbReference type="Pfam" id="PF00069">
    <property type="entry name" value="Pkinase"/>
    <property type="match status" value="1"/>
</dbReference>
<dbReference type="InterPro" id="IPR000719">
    <property type="entry name" value="Prot_kinase_dom"/>
</dbReference>
<gene>
    <name evidence="6" type="ORF">DTL70_23150</name>
</gene>
<keyword evidence="7" id="KW-1185">Reference proteome</keyword>
<dbReference type="PANTHER" id="PTHR43289:SF34">
    <property type="entry name" value="SERINE_THREONINE-PROTEIN KINASE YBDM-RELATED"/>
    <property type="match status" value="1"/>
</dbReference>
<keyword evidence="1" id="KW-0808">Transferase</keyword>
<evidence type="ECO:0000256" key="3">
    <source>
        <dbReference type="ARBA" id="ARBA00022777"/>
    </source>
</evidence>
<evidence type="ECO:0000259" key="5">
    <source>
        <dbReference type="PROSITE" id="PS50011"/>
    </source>
</evidence>
<evidence type="ECO:0000313" key="7">
    <source>
        <dbReference type="Proteomes" id="UP000252914"/>
    </source>
</evidence>
<evidence type="ECO:0000256" key="2">
    <source>
        <dbReference type="ARBA" id="ARBA00022741"/>
    </source>
</evidence>
<dbReference type="Gene3D" id="1.10.510.10">
    <property type="entry name" value="Transferase(Phosphotransferase) domain 1"/>
    <property type="match status" value="1"/>
</dbReference>
<evidence type="ECO:0000256" key="1">
    <source>
        <dbReference type="ARBA" id="ARBA00022679"/>
    </source>
</evidence>
<evidence type="ECO:0000256" key="4">
    <source>
        <dbReference type="ARBA" id="ARBA00022840"/>
    </source>
</evidence>
<dbReference type="AlphaFoldDB" id="A0A367ENT9"/>
<dbReference type="Proteomes" id="UP000252914">
    <property type="component" value="Unassembled WGS sequence"/>
</dbReference>
<sequence>MEETCRFGKAHHSRPWNLDGPPAAAIAVSPPDLDRLGPGQTGTWTDGERRGFLLDVIEGIARLPEAGPQRLGPFRLFGVLGSGRTGTVYLGRDTARRGTRKRIAAVRAVRPELLRDRQLRALVRQETHRGADAVGSPFVAEALGCELDSEQPWLAGAFAPGLPLSALVTSYGPLPEMSIRALGGGLARALTALHAAGTGHGDLHAGNVVLTRDGPRVVDQGAALGRPAAFADGTGHGEEAVRGPLTRRAEDVFSLATVLVLAASARHPFAGSALPTTRESPDLTGVPDALRAPLLACLHKTPESRPHPEALARALDLSGAAVRPAREWLPDAYLHEIDGRAEEARKLVGRGAWRR</sequence>
<dbReference type="PROSITE" id="PS50011">
    <property type="entry name" value="PROTEIN_KINASE_DOM"/>
    <property type="match status" value="1"/>
</dbReference>
<dbReference type="GO" id="GO:0004674">
    <property type="term" value="F:protein serine/threonine kinase activity"/>
    <property type="evidence" value="ECO:0007669"/>
    <property type="project" value="TreeGrafter"/>
</dbReference>
<reference evidence="6 7" key="1">
    <citation type="submission" date="2018-06" db="EMBL/GenBank/DDBJ databases">
        <title>Streptomyces reniochalinae sp. nov. and Streptomyces diacarnus sp. nov. from marine sponges.</title>
        <authorList>
            <person name="Li L."/>
        </authorList>
    </citation>
    <scope>NUCLEOTIDE SEQUENCE [LARGE SCALE GENOMIC DNA]</scope>
    <source>
        <strain evidence="6 7">LHW51701</strain>
    </source>
</reference>
<dbReference type="GO" id="GO:0005524">
    <property type="term" value="F:ATP binding"/>
    <property type="evidence" value="ECO:0007669"/>
    <property type="project" value="UniProtKB-KW"/>
</dbReference>
<dbReference type="SUPFAM" id="SSF56112">
    <property type="entry name" value="Protein kinase-like (PK-like)"/>
    <property type="match status" value="1"/>
</dbReference>
<dbReference type="EMBL" id="QOIN01000048">
    <property type="protein sequence ID" value="RCG19633.1"/>
    <property type="molecule type" value="Genomic_DNA"/>
</dbReference>
<comment type="caution">
    <text evidence="6">The sequence shown here is derived from an EMBL/GenBank/DDBJ whole genome shotgun (WGS) entry which is preliminary data.</text>
</comment>
<accession>A0A367ENT9</accession>
<feature type="domain" description="Protein kinase" evidence="5">
    <location>
        <begin position="74"/>
        <end position="329"/>
    </location>
</feature>
<dbReference type="SMART" id="SM00220">
    <property type="entry name" value="S_TKc"/>
    <property type="match status" value="1"/>
</dbReference>
<name>A0A367ENT9_9ACTN</name>
<proteinExistence type="predicted"/>
<keyword evidence="3" id="KW-0418">Kinase</keyword>
<dbReference type="InterPro" id="IPR011009">
    <property type="entry name" value="Kinase-like_dom_sf"/>
</dbReference>
<dbReference type="PANTHER" id="PTHR43289">
    <property type="entry name" value="MITOGEN-ACTIVATED PROTEIN KINASE KINASE KINASE 20-RELATED"/>
    <property type="match status" value="1"/>
</dbReference>